<feature type="domain" description="N-end aminoacyl transferase N-terminal" evidence="5">
    <location>
        <begin position="16"/>
        <end position="86"/>
    </location>
</feature>
<organism evidence="7 8">
    <name type="scientific">Aureimonas jatrophae</name>
    <dbReference type="NCBI Taxonomy" id="1166073"/>
    <lineage>
        <taxon>Bacteria</taxon>
        <taxon>Pseudomonadati</taxon>
        <taxon>Pseudomonadota</taxon>
        <taxon>Alphaproteobacteria</taxon>
        <taxon>Hyphomicrobiales</taxon>
        <taxon>Aurantimonadaceae</taxon>
        <taxon>Aureimonas</taxon>
    </lineage>
</organism>
<dbReference type="Pfam" id="PF04377">
    <property type="entry name" value="ATE_C"/>
    <property type="match status" value="1"/>
</dbReference>
<dbReference type="NCBIfam" id="NF002343">
    <property type="entry name" value="PRK01305.1-4"/>
    <property type="match status" value="1"/>
</dbReference>
<keyword evidence="1 4" id="KW-0963">Cytoplasm</keyword>
<dbReference type="PANTHER" id="PTHR21367">
    <property type="entry name" value="ARGININE-TRNA-PROTEIN TRANSFERASE 1"/>
    <property type="match status" value="1"/>
</dbReference>
<comment type="similarity">
    <text evidence="4">Belongs to the R-transferase family. Bpt subfamily.</text>
</comment>
<evidence type="ECO:0000256" key="4">
    <source>
        <dbReference type="HAMAP-Rule" id="MF_00689"/>
    </source>
</evidence>
<protein>
    <recommendedName>
        <fullName evidence="4">Aspartate/glutamate leucyltransferase</fullName>
        <ecNumber evidence="4">2.3.2.29</ecNumber>
    </recommendedName>
</protein>
<comment type="catalytic activity">
    <reaction evidence="4">
        <text>N-terminal L-glutamyl-[protein] + L-leucyl-tRNA(Leu) = N-terminal L-leucyl-L-glutamyl-[protein] + tRNA(Leu) + H(+)</text>
        <dbReference type="Rhea" id="RHEA:50412"/>
        <dbReference type="Rhea" id="RHEA-COMP:9613"/>
        <dbReference type="Rhea" id="RHEA-COMP:9622"/>
        <dbReference type="Rhea" id="RHEA-COMP:12664"/>
        <dbReference type="Rhea" id="RHEA-COMP:12668"/>
        <dbReference type="ChEBI" id="CHEBI:15378"/>
        <dbReference type="ChEBI" id="CHEBI:64721"/>
        <dbReference type="ChEBI" id="CHEBI:78442"/>
        <dbReference type="ChEBI" id="CHEBI:78494"/>
        <dbReference type="ChEBI" id="CHEBI:133041"/>
        <dbReference type="EC" id="2.3.2.29"/>
    </reaction>
</comment>
<dbReference type="InterPro" id="IPR007472">
    <property type="entry name" value="N-end_Aminoacyl_Trfase_C"/>
</dbReference>
<dbReference type="Proteomes" id="UP000198793">
    <property type="component" value="Unassembled WGS sequence"/>
</dbReference>
<dbReference type="GO" id="GO:0005737">
    <property type="term" value="C:cytoplasm"/>
    <property type="evidence" value="ECO:0007669"/>
    <property type="project" value="UniProtKB-SubCell"/>
</dbReference>
<comment type="catalytic activity">
    <reaction evidence="4">
        <text>N-terminal L-aspartyl-[protein] + L-leucyl-tRNA(Leu) = N-terminal L-leucyl-L-aspartyl-[protein] + tRNA(Leu) + H(+)</text>
        <dbReference type="Rhea" id="RHEA:50420"/>
        <dbReference type="Rhea" id="RHEA-COMP:9613"/>
        <dbReference type="Rhea" id="RHEA-COMP:9622"/>
        <dbReference type="Rhea" id="RHEA-COMP:12669"/>
        <dbReference type="Rhea" id="RHEA-COMP:12674"/>
        <dbReference type="ChEBI" id="CHEBI:15378"/>
        <dbReference type="ChEBI" id="CHEBI:64720"/>
        <dbReference type="ChEBI" id="CHEBI:78442"/>
        <dbReference type="ChEBI" id="CHEBI:78494"/>
        <dbReference type="ChEBI" id="CHEBI:133042"/>
        <dbReference type="EC" id="2.3.2.29"/>
    </reaction>
</comment>
<dbReference type="STRING" id="1166073.SAMN05192530_103309"/>
<dbReference type="NCBIfam" id="NF002341">
    <property type="entry name" value="PRK01305.1-1"/>
    <property type="match status" value="1"/>
</dbReference>
<dbReference type="Pfam" id="PF04376">
    <property type="entry name" value="ATE_N"/>
    <property type="match status" value="1"/>
</dbReference>
<keyword evidence="3 4" id="KW-0012">Acyltransferase</keyword>
<gene>
    <name evidence="4" type="primary">bpt</name>
    <name evidence="7" type="ORF">SAMN05192530_103309</name>
</gene>
<evidence type="ECO:0000256" key="2">
    <source>
        <dbReference type="ARBA" id="ARBA00022679"/>
    </source>
</evidence>
<dbReference type="InterPro" id="IPR016181">
    <property type="entry name" value="Acyl_CoA_acyltransferase"/>
</dbReference>
<evidence type="ECO:0000259" key="6">
    <source>
        <dbReference type="Pfam" id="PF04377"/>
    </source>
</evidence>
<reference evidence="7 8" key="1">
    <citation type="submission" date="2016-10" db="EMBL/GenBank/DDBJ databases">
        <authorList>
            <person name="de Groot N.N."/>
        </authorList>
    </citation>
    <scope>NUCLEOTIDE SEQUENCE [LARGE SCALE GENOMIC DNA]</scope>
    <source>
        <strain evidence="8">L7-484,KACC 16230,DSM 25025</strain>
    </source>
</reference>
<dbReference type="GO" id="GO:0008914">
    <property type="term" value="F:leucyl-tRNA--protein transferase activity"/>
    <property type="evidence" value="ECO:0007669"/>
    <property type="project" value="UniProtKB-UniRule"/>
</dbReference>
<comment type="subcellular location">
    <subcellularLocation>
        <location evidence="4">Cytoplasm</location>
    </subcellularLocation>
</comment>
<evidence type="ECO:0000259" key="5">
    <source>
        <dbReference type="Pfam" id="PF04376"/>
    </source>
</evidence>
<evidence type="ECO:0000256" key="1">
    <source>
        <dbReference type="ARBA" id="ARBA00022490"/>
    </source>
</evidence>
<dbReference type="HAMAP" id="MF_00689">
    <property type="entry name" value="Bpt"/>
    <property type="match status" value="1"/>
</dbReference>
<keyword evidence="8" id="KW-1185">Reference proteome</keyword>
<dbReference type="PANTHER" id="PTHR21367:SF1">
    <property type="entry name" value="ARGINYL-TRNA--PROTEIN TRANSFERASE 1"/>
    <property type="match status" value="1"/>
</dbReference>
<dbReference type="PIRSF" id="PIRSF037208">
    <property type="entry name" value="ATE_pro_prd"/>
    <property type="match status" value="1"/>
</dbReference>
<evidence type="ECO:0000256" key="3">
    <source>
        <dbReference type="ARBA" id="ARBA00023315"/>
    </source>
</evidence>
<evidence type="ECO:0000313" key="7">
    <source>
        <dbReference type="EMBL" id="SDO09954.1"/>
    </source>
</evidence>
<sequence>MTAHPQTPQFFLTSPSACPYLPGQLERKVFTHLIGARASDLLDLLTQGGFRRSQNIAYRPACERCRACISVRILVDEFEPTKSMRRSLATNSDLIGRMGEPEPTSEQYALFRRYLEARHTRGGMSEMSVLDYAMMVEDSQVDTRVIQYRRKGPDSRFTNRSDGDLVAVALTDVMGDGLSMVYSFFEPAEHHRGLGTYMILDHIRRARELGLPYLYLGYWVRGSRKMDYKIRFQPQEHLMARGWERYDASVPHPTEPPTTVT</sequence>
<dbReference type="OrthoDB" id="9782022at2"/>
<dbReference type="NCBIfam" id="NF002346">
    <property type="entry name" value="PRK01305.2-3"/>
    <property type="match status" value="1"/>
</dbReference>
<dbReference type="RefSeq" id="WP_090672248.1">
    <property type="nucleotide sequence ID" value="NZ_FNIT01000003.1"/>
</dbReference>
<evidence type="ECO:0000313" key="8">
    <source>
        <dbReference type="Proteomes" id="UP000198793"/>
    </source>
</evidence>
<name>A0A1H0GSZ5_9HYPH</name>
<accession>A0A1H0GSZ5</accession>
<proteinExistence type="inferred from homology"/>
<dbReference type="AlphaFoldDB" id="A0A1H0GSZ5"/>
<dbReference type="InterPro" id="IPR017138">
    <property type="entry name" value="Asp_Glu_LeuTrfase"/>
</dbReference>
<comment type="function">
    <text evidence="4">Functions in the N-end rule pathway of protein degradation where it conjugates Leu from its aminoacyl-tRNA to the N-termini of proteins containing an N-terminal aspartate or glutamate.</text>
</comment>
<dbReference type="InterPro" id="IPR007471">
    <property type="entry name" value="N-end_Aminoacyl_Trfase_N"/>
</dbReference>
<feature type="domain" description="N-end rule aminoacyl transferase C-terminal" evidence="6">
    <location>
        <begin position="106"/>
        <end position="238"/>
    </location>
</feature>
<dbReference type="EMBL" id="FNIT01000003">
    <property type="protein sequence ID" value="SDO09954.1"/>
    <property type="molecule type" value="Genomic_DNA"/>
</dbReference>
<dbReference type="EC" id="2.3.2.29" evidence="4"/>
<dbReference type="SUPFAM" id="SSF55729">
    <property type="entry name" value="Acyl-CoA N-acyltransferases (Nat)"/>
    <property type="match status" value="1"/>
</dbReference>
<dbReference type="NCBIfam" id="NF002342">
    <property type="entry name" value="PRK01305.1-3"/>
    <property type="match status" value="1"/>
</dbReference>
<dbReference type="InterPro" id="IPR030700">
    <property type="entry name" value="N-end_Aminoacyl_Trfase"/>
</dbReference>
<dbReference type="GO" id="GO:0071596">
    <property type="term" value="P:ubiquitin-dependent protein catabolic process via the N-end rule pathway"/>
    <property type="evidence" value="ECO:0007669"/>
    <property type="project" value="InterPro"/>
</dbReference>
<keyword evidence="2 4" id="KW-0808">Transferase</keyword>
<dbReference type="GO" id="GO:0004057">
    <property type="term" value="F:arginyl-tRNA--protein transferase activity"/>
    <property type="evidence" value="ECO:0007669"/>
    <property type="project" value="InterPro"/>
</dbReference>